<sequence length="177" mass="21677">MKQKVFKKKFSLEFSKAEIKSIIDRMANYEFNQLLLIELIKFEFIVNSPYKDHFLKLSIHEQTLFVKSIIFILKQSSYMVDSNEIGNEVYDFEYNSSWANIKNKKIKELNKTVNTSHKLNLNLWNKLCTYKNINMNGIFSFTFNYIWKFIYDKRFKNCKKYFFEWEIKFRHLYYGFC</sequence>
<dbReference type="AlphaFoldDB" id="K2GXK0"/>
<dbReference type="EMBL" id="AMFJ01000369">
    <property type="protein sequence ID" value="EKE28125.1"/>
    <property type="molecule type" value="Genomic_DNA"/>
</dbReference>
<evidence type="ECO:0000313" key="1">
    <source>
        <dbReference type="EMBL" id="EKE28125.1"/>
    </source>
</evidence>
<accession>K2GXK0</accession>
<protein>
    <submittedName>
        <fullName evidence="1">Uncharacterized protein</fullName>
    </submittedName>
</protein>
<organism evidence="1">
    <name type="scientific">uncultured bacterium</name>
    <name type="common">gcode 4</name>
    <dbReference type="NCBI Taxonomy" id="1234023"/>
    <lineage>
        <taxon>Bacteria</taxon>
        <taxon>environmental samples</taxon>
    </lineage>
</organism>
<proteinExistence type="predicted"/>
<name>K2GXK0_9BACT</name>
<reference evidence="1" key="1">
    <citation type="journal article" date="2012" name="Science">
        <title>Fermentation, hydrogen, and sulfur metabolism in multiple uncultivated bacterial phyla.</title>
        <authorList>
            <person name="Wrighton K.C."/>
            <person name="Thomas B.C."/>
            <person name="Sharon I."/>
            <person name="Miller C.S."/>
            <person name="Castelle C.J."/>
            <person name="VerBerkmoes N.C."/>
            <person name="Wilkins M.J."/>
            <person name="Hettich R.L."/>
            <person name="Lipton M.S."/>
            <person name="Williams K.H."/>
            <person name="Long P.E."/>
            <person name="Banfield J.F."/>
        </authorList>
    </citation>
    <scope>NUCLEOTIDE SEQUENCE [LARGE SCALE GENOMIC DNA]</scope>
</reference>
<gene>
    <name evidence="1" type="ORF">ACD_3C00095G0003</name>
</gene>
<comment type="caution">
    <text evidence="1">The sequence shown here is derived from an EMBL/GenBank/DDBJ whole genome shotgun (WGS) entry which is preliminary data.</text>
</comment>